<dbReference type="EMBL" id="RDQH01000338">
    <property type="protein sequence ID" value="RXH81050.1"/>
    <property type="molecule type" value="Genomic_DNA"/>
</dbReference>
<dbReference type="InterPro" id="IPR001878">
    <property type="entry name" value="Znf_CCHC"/>
</dbReference>
<dbReference type="InterPro" id="IPR012677">
    <property type="entry name" value="Nucleotide-bd_a/b_plait_sf"/>
</dbReference>
<protein>
    <recommendedName>
        <fullName evidence="1">CCHC-type domain-containing protein</fullName>
    </recommendedName>
</protein>
<dbReference type="GO" id="GO:0003723">
    <property type="term" value="F:RNA binding"/>
    <property type="evidence" value="ECO:0007669"/>
    <property type="project" value="InterPro"/>
</dbReference>
<dbReference type="Pfam" id="PF00076">
    <property type="entry name" value="RRM_1"/>
    <property type="match status" value="1"/>
</dbReference>
<dbReference type="AlphaFoldDB" id="A0A498ICV4"/>
<gene>
    <name evidence="2" type="ORF">DVH24_004964</name>
</gene>
<dbReference type="GO" id="GO:0008270">
    <property type="term" value="F:zinc ion binding"/>
    <property type="evidence" value="ECO:0007669"/>
    <property type="project" value="InterPro"/>
</dbReference>
<dbReference type="Gene3D" id="3.30.70.330">
    <property type="match status" value="1"/>
</dbReference>
<dbReference type="SMART" id="SM00343">
    <property type="entry name" value="ZnF_C2HC"/>
    <property type="match status" value="3"/>
</dbReference>
<proteinExistence type="predicted"/>
<organism evidence="2 3">
    <name type="scientific">Malus domestica</name>
    <name type="common">Apple</name>
    <name type="synonym">Pyrus malus</name>
    <dbReference type="NCBI Taxonomy" id="3750"/>
    <lineage>
        <taxon>Eukaryota</taxon>
        <taxon>Viridiplantae</taxon>
        <taxon>Streptophyta</taxon>
        <taxon>Embryophyta</taxon>
        <taxon>Tracheophyta</taxon>
        <taxon>Spermatophyta</taxon>
        <taxon>Magnoliopsida</taxon>
        <taxon>eudicotyledons</taxon>
        <taxon>Gunneridae</taxon>
        <taxon>Pentapetalae</taxon>
        <taxon>rosids</taxon>
        <taxon>fabids</taxon>
        <taxon>Rosales</taxon>
        <taxon>Rosaceae</taxon>
        <taxon>Amygdaloideae</taxon>
        <taxon>Maleae</taxon>
        <taxon>Malus</taxon>
    </lineage>
</organism>
<dbReference type="Proteomes" id="UP000290289">
    <property type="component" value="Chromosome 12"/>
</dbReference>
<evidence type="ECO:0000313" key="3">
    <source>
        <dbReference type="Proteomes" id="UP000290289"/>
    </source>
</evidence>
<dbReference type="CDD" id="cd00590">
    <property type="entry name" value="RRM_SF"/>
    <property type="match status" value="1"/>
</dbReference>
<evidence type="ECO:0000313" key="2">
    <source>
        <dbReference type="EMBL" id="RXH81050.1"/>
    </source>
</evidence>
<accession>A0A498ICV4</accession>
<feature type="domain" description="CCHC-type" evidence="1">
    <location>
        <begin position="193"/>
        <end position="209"/>
    </location>
</feature>
<feature type="domain" description="CCHC-type" evidence="1">
    <location>
        <begin position="130"/>
        <end position="146"/>
    </location>
</feature>
<keyword evidence="3" id="KW-1185">Reference proteome</keyword>
<sequence length="350" mass="39975">MPKVGHRVISLCNYTRLVSSGLCSRQAGAMESNSLSSSPCKVKEIRKRRKREKEIRKRKRIINLVHLIRCCPEDTMDLDSDYDSADDSVSSGEICAYCDYVGEHTSWECPNYQKPVDTWVAHPLVKESYICSICGKNDHHIAWCPLARSCPPSTKVEPGSEIMCSVCHTYMCSIESQYCNIKRDHHTFAQLKDCFYCYEKGHFPQVCPSRVKDLLAVIELENAGDGNNGQDDDNEKPNTEFQRFRYSFFVANLAPQATDLYRHFHDISDVGDGDVIEVMVHNHEHKHYGYLEFRTREVALSAMEKGHHTILCDKKIKCYPTSLVKQDLEQEKLICQPLGRNKIEGRAGEG</sequence>
<feature type="domain" description="CCHC-type" evidence="1">
    <location>
        <begin position="94"/>
        <end position="111"/>
    </location>
</feature>
<dbReference type="InterPro" id="IPR035979">
    <property type="entry name" value="RBD_domain_sf"/>
</dbReference>
<name>A0A498ICV4_MALDO</name>
<evidence type="ECO:0000259" key="1">
    <source>
        <dbReference type="SMART" id="SM00343"/>
    </source>
</evidence>
<dbReference type="InterPro" id="IPR000504">
    <property type="entry name" value="RRM_dom"/>
</dbReference>
<reference evidence="2 3" key="1">
    <citation type="submission" date="2018-10" db="EMBL/GenBank/DDBJ databases">
        <title>A high-quality apple genome assembly.</title>
        <authorList>
            <person name="Hu J."/>
        </authorList>
    </citation>
    <scope>NUCLEOTIDE SEQUENCE [LARGE SCALE GENOMIC DNA]</scope>
    <source>
        <strain evidence="3">cv. HFTH1</strain>
        <tissue evidence="2">Young leaf</tissue>
    </source>
</reference>
<dbReference type="SUPFAM" id="SSF54928">
    <property type="entry name" value="RNA-binding domain, RBD"/>
    <property type="match status" value="1"/>
</dbReference>
<comment type="caution">
    <text evidence="2">The sequence shown here is derived from an EMBL/GenBank/DDBJ whole genome shotgun (WGS) entry which is preliminary data.</text>
</comment>